<keyword evidence="3" id="KW-1185">Reference proteome</keyword>
<feature type="compositionally biased region" description="Basic and acidic residues" evidence="1">
    <location>
        <begin position="156"/>
        <end position="186"/>
    </location>
</feature>
<feature type="compositionally biased region" description="Polar residues" evidence="1">
    <location>
        <begin position="108"/>
        <end position="128"/>
    </location>
</feature>
<evidence type="ECO:0000256" key="1">
    <source>
        <dbReference type="SAM" id="MobiDB-lite"/>
    </source>
</evidence>
<name>A0AAD7DLN9_9AGAR</name>
<reference evidence="2" key="1">
    <citation type="submission" date="2023-03" db="EMBL/GenBank/DDBJ databases">
        <title>Massive genome expansion in bonnet fungi (Mycena s.s.) driven by repeated elements and novel gene families across ecological guilds.</title>
        <authorList>
            <consortium name="Lawrence Berkeley National Laboratory"/>
            <person name="Harder C.B."/>
            <person name="Miyauchi S."/>
            <person name="Viragh M."/>
            <person name="Kuo A."/>
            <person name="Thoen E."/>
            <person name="Andreopoulos B."/>
            <person name="Lu D."/>
            <person name="Skrede I."/>
            <person name="Drula E."/>
            <person name="Henrissat B."/>
            <person name="Morin E."/>
            <person name="Kohler A."/>
            <person name="Barry K."/>
            <person name="LaButti K."/>
            <person name="Morin E."/>
            <person name="Salamov A."/>
            <person name="Lipzen A."/>
            <person name="Mereny Z."/>
            <person name="Hegedus B."/>
            <person name="Baldrian P."/>
            <person name="Stursova M."/>
            <person name="Weitz H."/>
            <person name="Taylor A."/>
            <person name="Grigoriev I.V."/>
            <person name="Nagy L.G."/>
            <person name="Martin F."/>
            <person name="Kauserud H."/>
        </authorList>
    </citation>
    <scope>NUCLEOTIDE SEQUENCE</scope>
    <source>
        <strain evidence="2">CBHHK182m</strain>
    </source>
</reference>
<protein>
    <submittedName>
        <fullName evidence="2">Uncharacterized protein</fullName>
    </submittedName>
</protein>
<evidence type="ECO:0000313" key="2">
    <source>
        <dbReference type="EMBL" id="KAJ7694282.1"/>
    </source>
</evidence>
<gene>
    <name evidence="2" type="ORF">B0H16DRAFT_1485744</name>
</gene>
<dbReference type="Proteomes" id="UP001215598">
    <property type="component" value="Unassembled WGS sequence"/>
</dbReference>
<feature type="region of interest" description="Disordered" evidence="1">
    <location>
        <begin position="99"/>
        <end position="130"/>
    </location>
</feature>
<dbReference type="AlphaFoldDB" id="A0AAD7DLN9"/>
<proteinExistence type="predicted"/>
<accession>A0AAD7DLN9</accession>
<comment type="caution">
    <text evidence="2">The sequence shown here is derived from an EMBL/GenBank/DDBJ whole genome shotgun (WGS) entry which is preliminary data.</text>
</comment>
<evidence type="ECO:0000313" key="3">
    <source>
        <dbReference type="Proteomes" id="UP001215598"/>
    </source>
</evidence>
<organism evidence="2 3">
    <name type="scientific">Mycena metata</name>
    <dbReference type="NCBI Taxonomy" id="1033252"/>
    <lineage>
        <taxon>Eukaryota</taxon>
        <taxon>Fungi</taxon>
        <taxon>Dikarya</taxon>
        <taxon>Basidiomycota</taxon>
        <taxon>Agaricomycotina</taxon>
        <taxon>Agaricomycetes</taxon>
        <taxon>Agaricomycetidae</taxon>
        <taxon>Agaricales</taxon>
        <taxon>Marasmiineae</taxon>
        <taxon>Mycenaceae</taxon>
        <taxon>Mycena</taxon>
    </lineage>
</organism>
<sequence>MGYGNTVETNVPSAVHDDGIVRGVADVPKLGKCRHLHNDKLGGVQRDMEGMYGKENATIGEEPPFVHKKEMRFVPVRPKGYSPPASINRTDRHKIQDIQTAMRESKSSRVGNSLTARSAHNSRSSPASTAEWYIGTSRSLSTNLNISLLHDCEMSMREAPSDPPVKEKLNRPAGKKKVEPRGKETTVRLCQRIRSASPGP</sequence>
<feature type="region of interest" description="Disordered" evidence="1">
    <location>
        <begin position="156"/>
        <end position="200"/>
    </location>
</feature>
<dbReference type="EMBL" id="JARKIB010000693">
    <property type="protein sequence ID" value="KAJ7694282.1"/>
    <property type="molecule type" value="Genomic_DNA"/>
</dbReference>